<keyword evidence="6 7" id="KW-0472">Membrane</keyword>
<evidence type="ECO:0000256" key="4">
    <source>
        <dbReference type="ARBA" id="ARBA00022692"/>
    </source>
</evidence>
<reference evidence="8 9" key="1">
    <citation type="submission" date="2020-05" db="EMBL/GenBank/DDBJ databases">
        <title>MicrobeNet Type strains.</title>
        <authorList>
            <person name="Nicholson A.C."/>
        </authorList>
    </citation>
    <scope>NUCLEOTIDE SEQUENCE [LARGE SCALE GENOMIC DNA]</scope>
    <source>
        <strain evidence="8 9">JCM 3224</strain>
    </source>
</reference>
<dbReference type="Gene3D" id="2.60.40.2880">
    <property type="entry name" value="MmpS1-5, C-terminal soluble domain"/>
    <property type="match status" value="1"/>
</dbReference>
<keyword evidence="4 7" id="KW-0812">Transmembrane</keyword>
<evidence type="ECO:0000256" key="5">
    <source>
        <dbReference type="ARBA" id="ARBA00022989"/>
    </source>
</evidence>
<comment type="similarity">
    <text evidence="2">Belongs to the MmpS family.</text>
</comment>
<evidence type="ECO:0000313" key="8">
    <source>
        <dbReference type="EMBL" id="NNH71499.1"/>
    </source>
</evidence>
<dbReference type="InterPro" id="IPR038468">
    <property type="entry name" value="MmpS_C"/>
</dbReference>
<comment type="caution">
    <text evidence="8">The sequence shown here is derived from an EMBL/GenBank/DDBJ whole genome shotgun (WGS) entry which is preliminary data.</text>
</comment>
<sequence length="148" mass="15531">MAVQVPPTAAKPPVMPPHGRRRWPWIVPAVALLLVAGYLALASLADSQVRNAGGRETMVHYLVVGGGAGGSVTYTIGDSEVAQDVEVTLPWSREVAIKGMHRVPTLTAQNGSENTSISCRIRHGETVIAENSVHGPFAVASCSGPVDK</sequence>
<evidence type="ECO:0008006" key="10">
    <source>
        <dbReference type="Google" id="ProtNLM"/>
    </source>
</evidence>
<keyword evidence="9" id="KW-1185">Reference proteome</keyword>
<gene>
    <name evidence="8" type="ORF">HLB23_16780</name>
</gene>
<feature type="transmembrane region" description="Helical" evidence="7">
    <location>
        <begin position="25"/>
        <end position="45"/>
    </location>
</feature>
<dbReference type="Proteomes" id="UP000586827">
    <property type="component" value="Unassembled WGS sequence"/>
</dbReference>
<dbReference type="AlphaFoldDB" id="A0A849C9H5"/>
<name>A0A849C9H5_9NOCA</name>
<evidence type="ECO:0000256" key="7">
    <source>
        <dbReference type="SAM" id="Phobius"/>
    </source>
</evidence>
<dbReference type="GO" id="GO:0005886">
    <property type="term" value="C:plasma membrane"/>
    <property type="evidence" value="ECO:0007669"/>
    <property type="project" value="UniProtKB-SubCell"/>
</dbReference>
<evidence type="ECO:0000313" key="9">
    <source>
        <dbReference type="Proteomes" id="UP000586827"/>
    </source>
</evidence>
<accession>A0A849C9H5</accession>
<evidence type="ECO:0000256" key="6">
    <source>
        <dbReference type="ARBA" id="ARBA00023136"/>
    </source>
</evidence>
<evidence type="ECO:0000256" key="2">
    <source>
        <dbReference type="ARBA" id="ARBA00007531"/>
    </source>
</evidence>
<organism evidence="8 9">
    <name type="scientific">Nocardia uniformis</name>
    <dbReference type="NCBI Taxonomy" id="53432"/>
    <lineage>
        <taxon>Bacteria</taxon>
        <taxon>Bacillati</taxon>
        <taxon>Actinomycetota</taxon>
        <taxon>Actinomycetes</taxon>
        <taxon>Mycobacteriales</taxon>
        <taxon>Nocardiaceae</taxon>
        <taxon>Nocardia</taxon>
    </lineage>
</organism>
<comment type="subcellular location">
    <subcellularLocation>
        <location evidence="1">Cell membrane</location>
    </subcellularLocation>
</comment>
<keyword evidence="3" id="KW-1003">Cell membrane</keyword>
<protein>
    <recommendedName>
        <fullName evidence="10">MmpS family membrane protein</fullName>
    </recommendedName>
</protein>
<evidence type="ECO:0000256" key="3">
    <source>
        <dbReference type="ARBA" id="ARBA00022475"/>
    </source>
</evidence>
<dbReference type="EMBL" id="JABELX010000005">
    <property type="protein sequence ID" value="NNH71499.1"/>
    <property type="molecule type" value="Genomic_DNA"/>
</dbReference>
<dbReference type="InterPro" id="IPR008693">
    <property type="entry name" value="MmpS"/>
</dbReference>
<dbReference type="Pfam" id="PF05423">
    <property type="entry name" value="Mycobact_memb"/>
    <property type="match status" value="1"/>
</dbReference>
<keyword evidence="5 7" id="KW-1133">Transmembrane helix</keyword>
<dbReference type="RefSeq" id="WP_067521472.1">
    <property type="nucleotide sequence ID" value="NZ_JABELX010000005.1"/>
</dbReference>
<evidence type="ECO:0000256" key="1">
    <source>
        <dbReference type="ARBA" id="ARBA00004236"/>
    </source>
</evidence>
<proteinExistence type="inferred from homology"/>